<name>A0ABN9KMR2_9NEOB</name>
<dbReference type="Proteomes" id="UP001176940">
    <property type="component" value="Unassembled WGS sequence"/>
</dbReference>
<dbReference type="PROSITE" id="PS50024">
    <property type="entry name" value="SEA"/>
    <property type="match status" value="1"/>
</dbReference>
<organism evidence="3 4">
    <name type="scientific">Ranitomeya imitator</name>
    <name type="common">mimic poison frog</name>
    <dbReference type="NCBI Taxonomy" id="111125"/>
    <lineage>
        <taxon>Eukaryota</taxon>
        <taxon>Metazoa</taxon>
        <taxon>Chordata</taxon>
        <taxon>Craniata</taxon>
        <taxon>Vertebrata</taxon>
        <taxon>Euteleostomi</taxon>
        <taxon>Amphibia</taxon>
        <taxon>Batrachia</taxon>
        <taxon>Anura</taxon>
        <taxon>Neobatrachia</taxon>
        <taxon>Hyloidea</taxon>
        <taxon>Dendrobatidae</taxon>
        <taxon>Dendrobatinae</taxon>
        <taxon>Ranitomeya</taxon>
    </lineage>
</organism>
<evidence type="ECO:0000313" key="3">
    <source>
        <dbReference type="EMBL" id="CAJ0916177.1"/>
    </source>
</evidence>
<reference evidence="3" key="1">
    <citation type="submission" date="2023-07" db="EMBL/GenBank/DDBJ databases">
        <authorList>
            <person name="Stuckert A."/>
        </authorList>
    </citation>
    <scope>NUCLEOTIDE SEQUENCE</scope>
</reference>
<proteinExistence type="predicted"/>
<evidence type="ECO:0000256" key="1">
    <source>
        <dbReference type="SAM" id="Phobius"/>
    </source>
</evidence>
<keyword evidence="1" id="KW-0812">Transmembrane</keyword>
<feature type="transmembrane region" description="Helical" evidence="1">
    <location>
        <begin position="207"/>
        <end position="232"/>
    </location>
</feature>
<evidence type="ECO:0000313" key="4">
    <source>
        <dbReference type="Proteomes" id="UP001176940"/>
    </source>
</evidence>
<keyword evidence="4" id="KW-1185">Reference proteome</keyword>
<gene>
    <name evidence="3" type="ORF">RIMI_LOCUS214514</name>
</gene>
<feature type="domain" description="SEA" evidence="2">
    <location>
        <begin position="8"/>
        <end position="122"/>
    </location>
</feature>
<keyword evidence="1" id="KW-0472">Membrane</keyword>
<protein>
    <recommendedName>
        <fullName evidence="2">SEA domain-containing protein</fullName>
    </recommendedName>
</protein>
<dbReference type="InterPro" id="IPR000082">
    <property type="entry name" value="SEA_dom"/>
</dbReference>
<keyword evidence="1" id="KW-1133">Transmembrane helix</keyword>
<evidence type="ECO:0000259" key="2">
    <source>
        <dbReference type="PROSITE" id="PS50024"/>
    </source>
</evidence>
<dbReference type="EMBL" id="CAUEEQ010000225">
    <property type="protein sequence ID" value="CAJ0916177.1"/>
    <property type="molecule type" value="Genomic_DNA"/>
</dbReference>
<accession>A0ABN9KMR2</accession>
<sequence length="265" mass="30033">MEFYYKNKGPTRHISVEITINATFDISLTDPSSPQYLTLFAQLSLAFKRAAPKYFSKVVIHGFRNGSIIVNSTAIYNYPNNQTGITFLNKDLELAVNNSLKQSLPGLAQELNTSVSISKIDPQSPAITNVGQMMPYVNCSLAYAGYIVTCNDQNCYCSGPCFNNPAYCNYNGECFNAKNGSICQCYKSHFYQFQGEQCELYVRTSGFYGLIFGLIGGILLLLIVVIFAVYALRKKRMFSLFKERRDSRMWFTYDEERTNFQHTGK</sequence>
<comment type="caution">
    <text evidence="3">The sequence shown here is derived from an EMBL/GenBank/DDBJ whole genome shotgun (WGS) entry which is preliminary data.</text>
</comment>